<dbReference type="SUPFAM" id="SSF52540">
    <property type="entry name" value="P-loop containing nucleoside triphosphate hydrolases"/>
    <property type="match status" value="1"/>
</dbReference>
<protein>
    <submittedName>
        <fullName evidence="2">Chromosome partitioning protein</fullName>
    </submittedName>
</protein>
<keyword evidence="3" id="KW-1185">Reference proteome</keyword>
<proteinExistence type="predicted"/>
<name>A0A839ZF34_9HYPH</name>
<sequence length="289" mass="31607">MSAVVTVMNMKGGVGKTTVTLNLAGLLARYNIGGRPPLRVLMIDYDPQFNLSQAYIPPKEYFALEKNYKTTLAILIDSGTALNPYQLQVSGNHSPPSVSSLVTNLFTHHTGAKLDIVPSTLNLMYVALGQATTNTKPIEERFEKFIGECRLHYDLIMIDCHPAGSLFTKTSLTNSDFALIPVVPQKYAVRGIGLMMEFMKAKKAGTKAPEPLILFNSTGRTGTSSEEATIRADGKYAPYCLASTLKWYKAFGEPEGGSGFVWQSTKPYSTSAFLNLSAVAREFRTKIAL</sequence>
<evidence type="ECO:0000313" key="3">
    <source>
        <dbReference type="Proteomes" id="UP000533469"/>
    </source>
</evidence>
<dbReference type="InterPro" id="IPR025669">
    <property type="entry name" value="AAA_dom"/>
</dbReference>
<gene>
    <name evidence="2" type="ORF">FHS55_003941</name>
</gene>
<dbReference type="InterPro" id="IPR027417">
    <property type="entry name" value="P-loop_NTPase"/>
</dbReference>
<reference evidence="2 3" key="1">
    <citation type="submission" date="2020-08" db="EMBL/GenBank/DDBJ databases">
        <title>Genomic Encyclopedia of Type Strains, Phase IV (KMG-IV): sequencing the most valuable type-strain genomes for metagenomic binning, comparative biology and taxonomic classification.</title>
        <authorList>
            <person name="Goeker M."/>
        </authorList>
    </citation>
    <scope>NUCLEOTIDE SEQUENCE [LARGE SCALE GENOMIC DNA]</scope>
    <source>
        <strain evidence="2 3">DSM 5895</strain>
    </source>
</reference>
<evidence type="ECO:0000313" key="2">
    <source>
        <dbReference type="EMBL" id="MBB3773308.1"/>
    </source>
</evidence>
<evidence type="ECO:0000259" key="1">
    <source>
        <dbReference type="Pfam" id="PF13614"/>
    </source>
</evidence>
<accession>A0A839ZF34</accession>
<dbReference type="Pfam" id="PF13614">
    <property type="entry name" value="AAA_31"/>
    <property type="match status" value="1"/>
</dbReference>
<dbReference type="CDD" id="cd02042">
    <property type="entry name" value="ParAB_family"/>
    <property type="match status" value="1"/>
</dbReference>
<organism evidence="2 3">
    <name type="scientific">Ancylobacter tetraedralis</name>
    <dbReference type="NCBI Taxonomy" id="217068"/>
    <lineage>
        <taxon>Bacteria</taxon>
        <taxon>Pseudomonadati</taxon>
        <taxon>Pseudomonadota</taxon>
        <taxon>Alphaproteobacteria</taxon>
        <taxon>Hyphomicrobiales</taxon>
        <taxon>Xanthobacteraceae</taxon>
        <taxon>Ancylobacter</taxon>
    </lineage>
</organism>
<dbReference type="PANTHER" id="PTHR13696:SF52">
    <property type="entry name" value="PARA FAMILY PROTEIN CT_582"/>
    <property type="match status" value="1"/>
</dbReference>
<dbReference type="RefSeq" id="WP_183191452.1">
    <property type="nucleotide sequence ID" value="NZ_JACICD010000009.1"/>
</dbReference>
<dbReference type="Proteomes" id="UP000533469">
    <property type="component" value="Unassembled WGS sequence"/>
</dbReference>
<dbReference type="AlphaFoldDB" id="A0A839ZF34"/>
<comment type="caution">
    <text evidence="2">The sequence shown here is derived from an EMBL/GenBank/DDBJ whole genome shotgun (WGS) entry which is preliminary data.</text>
</comment>
<dbReference type="PANTHER" id="PTHR13696">
    <property type="entry name" value="P-LOOP CONTAINING NUCLEOSIDE TRIPHOSPHATE HYDROLASE"/>
    <property type="match status" value="1"/>
</dbReference>
<feature type="domain" description="AAA" evidence="1">
    <location>
        <begin position="4"/>
        <end position="201"/>
    </location>
</feature>
<dbReference type="Gene3D" id="3.40.50.300">
    <property type="entry name" value="P-loop containing nucleotide triphosphate hydrolases"/>
    <property type="match status" value="1"/>
</dbReference>
<dbReference type="InterPro" id="IPR050678">
    <property type="entry name" value="DNA_Partitioning_ATPase"/>
</dbReference>
<dbReference type="EMBL" id="JACICD010000009">
    <property type="protein sequence ID" value="MBB3773308.1"/>
    <property type="molecule type" value="Genomic_DNA"/>
</dbReference>